<feature type="active site" description="Nucleophile" evidence="2">
    <location>
        <position position="21"/>
    </location>
</feature>
<feature type="binding site" evidence="4">
    <location>
        <position position="23"/>
    </location>
    <ligand>
        <name>Mg(2+)</name>
        <dbReference type="ChEBI" id="CHEBI:18420"/>
    </ligand>
</feature>
<sequence>MTGEREKRKEALKRKRLFLFDIDGTIAIDQELLKGTRELLNYIENVGGKAIYITNNSTKSRSAYVEKFAKWSILTKESDFITASYAACLYLSEHHKKDKIYVVGTKSFVQELRSWGFDVVEKIEKGIQLVLVGFDNELNYKKIEEACQLLANPEIIYLATNPDLCCPTAFGSVPDCGAICEMLACAVKRKPKFLGKPNPIIVEASMKQTGFSKDDTLVVGDRLYTDIAVGIHAGVDTAVVFTGEATLEDCKNTKYCPTWQFQTINELFQEIIR</sequence>
<dbReference type="GO" id="GO:0046872">
    <property type="term" value="F:metal ion binding"/>
    <property type="evidence" value="ECO:0007669"/>
    <property type="project" value="UniProtKB-KW"/>
</dbReference>
<feature type="active site" description="Proton donor" evidence="2">
    <location>
        <position position="23"/>
    </location>
</feature>
<dbReference type="GO" id="GO:0016791">
    <property type="term" value="F:phosphatase activity"/>
    <property type="evidence" value="ECO:0007669"/>
    <property type="project" value="TreeGrafter"/>
</dbReference>
<feature type="binding site" evidence="4">
    <location>
        <position position="21"/>
    </location>
    <ligand>
        <name>Mg(2+)</name>
        <dbReference type="ChEBI" id="CHEBI:18420"/>
    </ligand>
</feature>
<dbReference type="InterPro" id="IPR023214">
    <property type="entry name" value="HAD_sf"/>
</dbReference>
<dbReference type="EC" id="3.1.3.-" evidence="1"/>
<organism evidence="5 6">
    <name type="scientific">Candidatus Fimimorpha faecalis</name>
    <dbReference type="NCBI Taxonomy" id="2840824"/>
    <lineage>
        <taxon>Bacteria</taxon>
        <taxon>Bacillati</taxon>
        <taxon>Bacillota</taxon>
        <taxon>Clostridia</taxon>
        <taxon>Eubacteriales</taxon>
        <taxon>Candidatus Fimimorpha</taxon>
    </lineage>
</organism>
<keyword evidence="1 4" id="KW-0460">Magnesium</keyword>
<dbReference type="Pfam" id="PF13242">
    <property type="entry name" value="Hydrolase_like"/>
    <property type="match status" value="1"/>
</dbReference>
<dbReference type="AlphaFoldDB" id="A0A9D1ED35"/>
<dbReference type="Gene3D" id="3.40.50.1000">
    <property type="entry name" value="HAD superfamily/HAD-like"/>
    <property type="match status" value="2"/>
</dbReference>
<feature type="binding site" evidence="3">
    <location>
        <position position="196"/>
    </location>
    <ligand>
        <name>substrate</name>
    </ligand>
</feature>
<comment type="caution">
    <text evidence="5">The sequence shown here is derived from an EMBL/GenBank/DDBJ whole genome shotgun (WGS) entry which is preliminary data.</text>
</comment>
<dbReference type="PIRSF" id="PIRSF000915">
    <property type="entry name" value="PGP-type_phosphatase"/>
    <property type="match status" value="1"/>
</dbReference>
<evidence type="ECO:0000313" key="6">
    <source>
        <dbReference type="Proteomes" id="UP000824201"/>
    </source>
</evidence>
<evidence type="ECO:0000256" key="2">
    <source>
        <dbReference type="PIRSR" id="PIRSR000915-1"/>
    </source>
</evidence>
<dbReference type="EMBL" id="DVHN01000038">
    <property type="protein sequence ID" value="HIR87980.1"/>
    <property type="molecule type" value="Genomic_DNA"/>
</dbReference>
<gene>
    <name evidence="5" type="ORF">IAC96_03420</name>
</gene>
<dbReference type="Pfam" id="PF13344">
    <property type="entry name" value="Hydrolase_6"/>
    <property type="match status" value="1"/>
</dbReference>
<keyword evidence="1 4" id="KW-0479">Metal-binding</keyword>
<comment type="cofactor">
    <cofactor evidence="4">
        <name>Mg(2+)</name>
        <dbReference type="ChEBI" id="CHEBI:18420"/>
    </cofactor>
    <text evidence="4">Divalent metal ions. Mg(2+) is the most effective.</text>
</comment>
<dbReference type="PANTHER" id="PTHR19288:SF46">
    <property type="entry name" value="HALOACID DEHALOGENASE-LIKE HYDROLASE DOMAIN-CONTAINING PROTEIN 2"/>
    <property type="match status" value="1"/>
</dbReference>
<keyword evidence="5" id="KW-0378">Hydrolase</keyword>
<evidence type="ECO:0000313" key="5">
    <source>
        <dbReference type="EMBL" id="HIR87980.1"/>
    </source>
</evidence>
<dbReference type="InterPro" id="IPR036412">
    <property type="entry name" value="HAD-like_sf"/>
</dbReference>
<comment type="similarity">
    <text evidence="1">Belongs to the HAD-like hydrolase superfamily. NagD family.</text>
</comment>
<dbReference type="Proteomes" id="UP000824201">
    <property type="component" value="Unassembled WGS sequence"/>
</dbReference>
<evidence type="ECO:0000256" key="4">
    <source>
        <dbReference type="PIRSR" id="PIRSR000915-3"/>
    </source>
</evidence>
<dbReference type="NCBIfam" id="TIGR01460">
    <property type="entry name" value="HAD-SF-IIA"/>
    <property type="match status" value="1"/>
</dbReference>
<reference evidence="5" key="1">
    <citation type="submission" date="2020-10" db="EMBL/GenBank/DDBJ databases">
        <authorList>
            <person name="Gilroy R."/>
        </authorList>
    </citation>
    <scope>NUCLEOTIDE SEQUENCE</scope>
    <source>
        <strain evidence="5">ChiW13-3771</strain>
    </source>
</reference>
<dbReference type="SUPFAM" id="SSF56784">
    <property type="entry name" value="HAD-like"/>
    <property type="match status" value="1"/>
</dbReference>
<feature type="binding site" evidence="4">
    <location>
        <position position="221"/>
    </location>
    <ligand>
        <name>Mg(2+)</name>
        <dbReference type="ChEBI" id="CHEBI:18420"/>
    </ligand>
</feature>
<name>A0A9D1ED35_9FIRM</name>
<evidence type="ECO:0000256" key="1">
    <source>
        <dbReference type="PIRNR" id="PIRNR000915"/>
    </source>
</evidence>
<dbReference type="PANTHER" id="PTHR19288">
    <property type="entry name" value="4-NITROPHENYLPHOSPHATASE-RELATED"/>
    <property type="match status" value="1"/>
</dbReference>
<dbReference type="GO" id="GO:0005737">
    <property type="term" value="C:cytoplasm"/>
    <property type="evidence" value="ECO:0007669"/>
    <property type="project" value="TreeGrafter"/>
</dbReference>
<comment type="function">
    <text evidence="1">Catalyzes the dephosphorylation of 2-6 carbon acid sugars in vitro.</text>
</comment>
<accession>A0A9D1ED35</accession>
<proteinExistence type="inferred from homology"/>
<dbReference type="InterPro" id="IPR006357">
    <property type="entry name" value="HAD-SF_hydro_IIA"/>
</dbReference>
<evidence type="ECO:0000256" key="3">
    <source>
        <dbReference type="PIRSR" id="PIRSR000915-2"/>
    </source>
</evidence>
<reference evidence="5" key="2">
    <citation type="journal article" date="2021" name="PeerJ">
        <title>Extensive microbial diversity within the chicken gut microbiome revealed by metagenomics and culture.</title>
        <authorList>
            <person name="Gilroy R."/>
            <person name="Ravi A."/>
            <person name="Getino M."/>
            <person name="Pursley I."/>
            <person name="Horton D.L."/>
            <person name="Alikhan N.F."/>
            <person name="Baker D."/>
            <person name="Gharbi K."/>
            <person name="Hall N."/>
            <person name="Watson M."/>
            <person name="Adriaenssens E.M."/>
            <person name="Foster-Nyarko E."/>
            <person name="Jarju S."/>
            <person name="Secka A."/>
            <person name="Antonio M."/>
            <person name="Oren A."/>
            <person name="Chaudhuri R.R."/>
            <person name="La Ragione R."/>
            <person name="Hildebrand F."/>
            <person name="Pallen M.J."/>
        </authorList>
    </citation>
    <scope>NUCLEOTIDE SEQUENCE</scope>
    <source>
        <strain evidence="5">ChiW13-3771</strain>
    </source>
</reference>
<protein>
    <recommendedName>
        <fullName evidence="1">Acid sugar phosphatase</fullName>
        <ecNumber evidence="1">3.1.3.-</ecNumber>
    </recommendedName>
</protein>